<evidence type="ECO:0008006" key="12">
    <source>
        <dbReference type="Google" id="ProtNLM"/>
    </source>
</evidence>
<comment type="subcellular location">
    <subcellularLocation>
        <location evidence="1">Membrane</location>
        <topology evidence="1">Lipid-anchor</topology>
        <topology evidence="1">GPI-anchor</topology>
    </subcellularLocation>
</comment>
<keyword evidence="2" id="KW-0336">GPI-anchor</keyword>
<dbReference type="Proteomes" id="UP001154078">
    <property type="component" value="Chromosome 9"/>
</dbReference>
<gene>
    <name evidence="10" type="ORF">MELIAE_LOCUS12901</name>
</gene>
<evidence type="ECO:0000256" key="8">
    <source>
        <dbReference type="ARBA" id="ARBA00023288"/>
    </source>
</evidence>
<dbReference type="Pfam" id="PF17064">
    <property type="entry name" value="QVR"/>
    <property type="match status" value="1"/>
</dbReference>
<feature type="chain" id="PRO_5040430296" description="Protein sleepless" evidence="9">
    <location>
        <begin position="20"/>
        <end position="143"/>
    </location>
</feature>
<dbReference type="GO" id="GO:0030431">
    <property type="term" value="P:sleep"/>
    <property type="evidence" value="ECO:0007669"/>
    <property type="project" value="InterPro"/>
</dbReference>
<proteinExistence type="predicted"/>
<name>A0A9P0FNJ1_BRAAE</name>
<dbReference type="GO" id="GO:0098552">
    <property type="term" value="C:side of membrane"/>
    <property type="evidence" value="ECO:0007669"/>
    <property type="project" value="UniProtKB-KW"/>
</dbReference>
<dbReference type="InterPro" id="IPR031424">
    <property type="entry name" value="QVR-like"/>
</dbReference>
<evidence type="ECO:0000256" key="5">
    <source>
        <dbReference type="ARBA" id="ARBA00022989"/>
    </source>
</evidence>
<evidence type="ECO:0000256" key="4">
    <source>
        <dbReference type="ARBA" id="ARBA00022729"/>
    </source>
</evidence>
<evidence type="ECO:0000256" key="7">
    <source>
        <dbReference type="ARBA" id="ARBA00023180"/>
    </source>
</evidence>
<keyword evidence="11" id="KW-1185">Reference proteome</keyword>
<keyword evidence="4 9" id="KW-0732">Signal</keyword>
<evidence type="ECO:0000256" key="2">
    <source>
        <dbReference type="ARBA" id="ARBA00022622"/>
    </source>
</evidence>
<reference evidence="10" key="1">
    <citation type="submission" date="2021-12" db="EMBL/GenBank/DDBJ databases">
        <authorList>
            <person name="King R."/>
        </authorList>
    </citation>
    <scope>NUCLEOTIDE SEQUENCE</scope>
</reference>
<dbReference type="GO" id="GO:0032222">
    <property type="term" value="P:regulation of synaptic transmission, cholinergic"/>
    <property type="evidence" value="ECO:0007669"/>
    <property type="project" value="InterPro"/>
</dbReference>
<evidence type="ECO:0000256" key="3">
    <source>
        <dbReference type="ARBA" id="ARBA00022692"/>
    </source>
</evidence>
<organism evidence="10 11">
    <name type="scientific">Brassicogethes aeneus</name>
    <name type="common">Rape pollen beetle</name>
    <name type="synonym">Meligethes aeneus</name>
    <dbReference type="NCBI Taxonomy" id="1431903"/>
    <lineage>
        <taxon>Eukaryota</taxon>
        <taxon>Metazoa</taxon>
        <taxon>Ecdysozoa</taxon>
        <taxon>Arthropoda</taxon>
        <taxon>Hexapoda</taxon>
        <taxon>Insecta</taxon>
        <taxon>Pterygota</taxon>
        <taxon>Neoptera</taxon>
        <taxon>Endopterygota</taxon>
        <taxon>Coleoptera</taxon>
        <taxon>Polyphaga</taxon>
        <taxon>Cucujiformia</taxon>
        <taxon>Nitidulidae</taxon>
        <taxon>Meligethinae</taxon>
        <taxon>Brassicogethes</taxon>
    </lineage>
</organism>
<protein>
    <recommendedName>
        <fullName evidence="12">Protein sleepless</fullName>
    </recommendedName>
</protein>
<sequence length="143" mass="14964">MGLCKLVVGLIFAVNAACALTCYKCDSSESIGCNYGLISFTYSTMDCNEGGSLLAGFVPKSCVKVVAKNEKGEEYVARGCMPSIGEGVCNAIVKSAGFFSSLQNNENLQTTCSTCNEDKCNSAPKFAATSFVALAVAIVAFLF</sequence>
<dbReference type="AlphaFoldDB" id="A0A9P0FNJ1"/>
<keyword evidence="5" id="KW-1133">Transmembrane helix</keyword>
<keyword evidence="3" id="KW-0812">Transmembrane</keyword>
<dbReference type="PANTHER" id="PTHR33562:SF20">
    <property type="entry name" value="PROTEIN QUIVER"/>
    <property type="match status" value="1"/>
</dbReference>
<evidence type="ECO:0000313" key="10">
    <source>
        <dbReference type="EMBL" id="CAH0564310.1"/>
    </source>
</evidence>
<feature type="signal peptide" evidence="9">
    <location>
        <begin position="1"/>
        <end position="19"/>
    </location>
</feature>
<evidence type="ECO:0000256" key="6">
    <source>
        <dbReference type="ARBA" id="ARBA00023136"/>
    </source>
</evidence>
<keyword evidence="7" id="KW-0325">Glycoprotein</keyword>
<dbReference type="OrthoDB" id="6688683at2759"/>
<evidence type="ECO:0000256" key="1">
    <source>
        <dbReference type="ARBA" id="ARBA00004589"/>
    </source>
</evidence>
<dbReference type="PANTHER" id="PTHR33562">
    <property type="entry name" value="ATILLA, ISOFORM B-RELATED-RELATED"/>
    <property type="match status" value="1"/>
</dbReference>
<evidence type="ECO:0000313" key="11">
    <source>
        <dbReference type="Proteomes" id="UP001154078"/>
    </source>
</evidence>
<dbReference type="InterPro" id="IPR050975">
    <property type="entry name" value="Sleep_regulator"/>
</dbReference>
<evidence type="ECO:0000256" key="9">
    <source>
        <dbReference type="SAM" id="SignalP"/>
    </source>
</evidence>
<keyword evidence="8" id="KW-0449">Lipoprotein</keyword>
<accession>A0A9P0FNJ1</accession>
<dbReference type="EMBL" id="OV121140">
    <property type="protein sequence ID" value="CAH0564310.1"/>
    <property type="molecule type" value="Genomic_DNA"/>
</dbReference>
<keyword evidence="6" id="KW-0472">Membrane</keyword>